<dbReference type="InParanoid" id="A0A3Q7HEI7"/>
<dbReference type="Proteomes" id="UP000004994">
    <property type="component" value="Chromosome 7"/>
</dbReference>
<protein>
    <submittedName>
        <fullName evidence="1">Uncharacterized protein</fullName>
    </submittedName>
</protein>
<name>A0A3Q7HEI7_SOLLC</name>
<dbReference type="EnsemblPlants" id="Solyc07g062713.1.1">
    <property type="protein sequence ID" value="Solyc07g062713.1.1.1"/>
    <property type="gene ID" value="Solyc07g062713.1"/>
</dbReference>
<dbReference type="Gramene" id="Solyc07g062713.1.1">
    <property type="protein sequence ID" value="Solyc07g062713.1.1.1"/>
    <property type="gene ID" value="Solyc07g062713.1"/>
</dbReference>
<proteinExistence type="predicted"/>
<organism evidence="1">
    <name type="scientific">Solanum lycopersicum</name>
    <name type="common">Tomato</name>
    <name type="synonym">Lycopersicon esculentum</name>
    <dbReference type="NCBI Taxonomy" id="4081"/>
    <lineage>
        <taxon>Eukaryota</taxon>
        <taxon>Viridiplantae</taxon>
        <taxon>Streptophyta</taxon>
        <taxon>Embryophyta</taxon>
        <taxon>Tracheophyta</taxon>
        <taxon>Spermatophyta</taxon>
        <taxon>Magnoliopsida</taxon>
        <taxon>eudicotyledons</taxon>
        <taxon>Gunneridae</taxon>
        <taxon>Pentapetalae</taxon>
        <taxon>asterids</taxon>
        <taxon>lamiids</taxon>
        <taxon>Solanales</taxon>
        <taxon>Solanaceae</taxon>
        <taxon>Solanoideae</taxon>
        <taxon>Solaneae</taxon>
        <taxon>Solanum</taxon>
        <taxon>Solanum subgen. Lycopersicon</taxon>
    </lineage>
</organism>
<reference evidence="1" key="1">
    <citation type="journal article" date="2012" name="Nature">
        <title>The tomato genome sequence provides insights into fleshy fruit evolution.</title>
        <authorList>
            <consortium name="Tomato Genome Consortium"/>
        </authorList>
    </citation>
    <scope>NUCLEOTIDE SEQUENCE [LARGE SCALE GENOMIC DNA]</scope>
    <source>
        <strain evidence="1">cv. Heinz 1706</strain>
    </source>
</reference>
<accession>A0A3Q7HEI7</accession>
<evidence type="ECO:0000313" key="1">
    <source>
        <dbReference type="EnsemblPlants" id="Solyc07g062713.1.1.1"/>
    </source>
</evidence>
<keyword evidence="2" id="KW-1185">Reference proteome</keyword>
<evidence type="ECO:0000313" key="2">
    <source>
        <dbReference type="Proteomes" id="UP000004994"/>
    </source>
</evidence>
<sequence>CIGINFYQLYLFK</sequence>
<reference evidence="1" key="2">
    <citation type="submission" date="2019-01" db="UniProtKB">
        <authorList>
            <consortium name="EnsemblPlants"/>
        </authorList>
    </citation>
    <scope>IDENTIFICATION</scope>
    <source>
        <strain evidence="1">cv. Heinz 1706</strain>
    </source>
</reference>